<reference evidence="10 11" key="1">
    <citation type="submission" date="2011-05" db="EMBL/GenBank/DDBJ databases">
        <title>Whole genome sequence of Microlunatus phosphovorus NM-1.</title>
        <authorList>
            <person name="Hosoyama A."/>
            <person name="Sasaki K."/>
            <person name="Harada T."/>
            <person name="Igarashi R."/>
            <person name="Kawakoshi A."/>
            <person name="Sasagawa M."/>
            <person name="Fukada J."/>
            <person name="Nakamura S."/>
            <person name="Katano Y."/>
            <person name="Hanada S."/>
            <person name="Kamagata Y."/>
            <person name="Nakamura N."/>
            <person name="Yamazaki S."/>
            <person name="Fujita N."/>
        </authorList>
    </citation>
    <scope>NUCLEOTIDE SEQUENCE [LARGE SCALE GENOMIC DNA]</scope>
    <source>
        <strain evidence="11">ATCC 700054 / DSM 10555 / JCM 9379 / NBRC 101784 / NCIMB 13414 / VKM Ac-1990 / NM-1</strain>
    </source>
</reference>
<dbReference type="InterPro" id="IPR035906">
    <property type="entry name" value="MetI-like_sf"/>
</dbReference>
<dbReference type="Gene3D" id="1.10.3720.10">
    <property type="entry name" value="MetI-like"/>
    <property type="match status" value="1"/>
</dbReference>
<feature type="domain" description="ABC transmembrane type-1" evidence="9">
    <location>
        <begin position="105"/>
        <end position="284"/>
    </location>
</feature>
<evidence type="ECO:0000256" key="3">
    <source>
        <dbReference type="ARBA" id="ARBA00022475"/>
    </source>
</evidence>
<evidence type="ECO:0000256" key="6">
    <source>
        <dbReference type="ARBA" id="ARBA00023136"/>
    </source>
</evidence>
<dbReference type="Pfam" id="PF00528">
    <property type="entry name" value="BPD_transp_1"/>
    <property type="match status" value="1"/>
</dbReference>
<dbReference type="SUPFAM" id="SSF161098">
    <property type="entry name" value="MetI-like"/>
    <property type="match status" value="1"/>
</dbReference>
<evidence type="ECO:0000313" key="10">
    <source>
        <dbReference type="EMBL" id="BAK34012.1"/>
    </source>
</evidence>
<dbReference type="Proteomes" id="UP000007947">
    <property type="component" value="Chromosome"/>
</dbReference>
<feature type="transmembrane region" description="Helical" evidence="7">
    <location>
        <begin position="152"/>
        <end position="179"/>
    </location>
</feature>
<organism evidence="10 11">
    <name type="scientific">Microlunatus phosphovorus (strain ATCC 700054 / DSM 10555 / JCM 9379 / NBRC 101784 / NCIMB 13414 / VKM Ac-1990 / NM-1)</name>
    <dbReference type="NCBI Taxonomy" id="1032480"/>
    <lineage>
        <taxon>Bacteria</taxon>
        <taxon>Bacillati</taxon>
        <taxon>Actinomycetota</taxon>
        <taxon>Actinomycetes</taxon>
        <taxon>Propionibacteriales</taxon>
        <taxon>Propionibacteriaceae</taxon>
        <taxon>Microlunatus</taxon>
    </lineage>
</organism>
<comment type="similarity">
    <text evidence="7">Belongs to the binding-protein-dependent transport system permease family.</text>
</comment>
<keyword evidence="3" id="KW-1003">Cell membrane</keyword>
<dbReference type="GO" id="GO:0031460">
    <property type="term" value="P:glycine betaine transport"/>
    <property type="evidence" value="ECO:0007669"/>
    <property type="project" value="TreeGrafter"/>
</dbReference>
<evidence type="ECO:0000256" key="7">
    <source>
        <dbReference type="RuleBase" id="RU363032"/>
    </source>
</evidence>
<evidence type="ECO:0000256" key="5">
    <source>
        <dbReference type="ARBA" id="ARBA00022989"/>
    </source>
</evidence>
<dbReference type="GO" id="GO:0015226">
    <property type="term" value="F:carnitine transmembrane transporter activity"/>
    <property type="evidence" value="ECO:0007669"/>
    <property type="project" value="TreeGrafter"/>
</dbReference>
<dbReference type="PANTHER" id="PTHR47737">
    <property type="entry name" value="GLYCINE BETAINE/PROLINE BETAINE TRANSPORT SYSTEM PERMEASE PROTEIN PROW"/>
    <property type="match status" value="1"/>
</dbReference>
<dbReference type="KEGG" id="mph:MLP_09980"/>
<dbReference type="GO" id="GO:0015871">
    <property type="term" value="P:choline transport"/>
    <property type="evidence" value="ECO:0007669"/>
    <property type="project" value="TreeGrafter"/>
</dbReference>
<feature type="transmembrane region" description="Helical" evidence="7">
    <location>
        <begin position="109"/>
        <end position="132"/>
    </location>
</feature>
<evidence type="ECO:0000256" key="8">
    <source>
        <dbReference type="SAM" id="MobiDB-lite"/>
    </source>
</evidence>
<feature type="transmembrane region" description="Helical" evidence="7">
    <location>
        <begin position="256"/>
        <end position="280"/>
    </location>
</feature>
<dbReference type="GO" id="GO:0043190">
    <property type="term" value="C:ATP-binding cassette (ABC) transporter complex"/>
    <property type="evidence" value="ECO:0007669"/>
    <property type="project" value="TreeGrafter"/>
</dbReference>
<dbReference type="PANTHER" id="PTHR47737:SF1">
    <property type="entry name" value="GLYCINE BETAINE_PROLINE BETAINE TRANSPORT SYSTEM PERMEASE PROTEIN PROW"/>
    <property type="match status" value="1"/>
</dbReference>
<dbReference type="PROSITE" id="PS50928">
    <property type="entry name" value="ABC_TM1"/>
    <property type="match status" value="1"/>
</dbReference>
<accession>F5XMT9</accession>
<dbReference type="FunFam" id="1.10.3720.10:FF:000001">
    <property type="entry name" value="Glycine betaine ABC transporter, permease"/>
    <property type="match status" value="1"/>
</dbReference>
<feature type="transmembrane region" description="Helical" evidence="7">
    <location>
        <begin position="67"/>
        <end position="97"/>
    </location>
</feature>
<dbReference type="CDD" id="cd06261">
    <property type="entry name" value="TM_PBP2"/>
    <property type="match status" value="1"/>
</dbReference>
<dbReference type="eggNOG" id="COG4176">
    <property type="taxonomic scope" value="Bacteria"/>
</dbReference>
<keyword evidence="11" id="KW-1185">Reference proteome</keyword>
<evidence type="ECO:0000313" key="11">
    <source>
        <dbReference type="Proteomes" id="UP000007947"/>
    </source>
</evidence>
<keyword evidence="6 7" id="KW-0472">Membrane</keyword>
<evidence type="ECO:0000256" key="4">
    <source>
        <dbReference type="ARBA" id="ARBA00022692"/>
    </source>
</evidence>
<feature type="transmembrane region" description="Helical" evidence="7">
    <location>
        <begin position="231"/>
        <end position="250"/>
    </location>
</feature>
<name>F5XMT9_MICPN</name>
<evidence type="ECO:0000259" key="9">
    <source>
        <dbReference type="PROSITE" id="PS50928"/>
    </source>
</evidence>
<comment type="subcellular location">
    <subcellularLocation>
        <location evidence="7">Cell membrane</location>
        <topology evidence="7">Multi-pass membrane protein</topology>
    </subcellularLocation>
    <subcellularLocation>
        <location evidence="1">Membrane</location>
        <topology evidence="1">Multi-pass membrane protein</topology>
    </subcellularLocation>
</comment>
<evidence type="ECO:0000256" key="2">
    <source>
        <dbReference type="ARBA" id="ARBA00022448"/>
    </source>
</evidence>
<keyword evidence="4 7" id="KW-0812">Transmembrane</keyword>
<dbReference type="OrthoDB" id="9815258at2"/>
<dbReference type="HOGENOM" id="CLU_028473_1_0_11"/>
<feature type="compositionally biased region" description="Polar residues" evidence="8">
    <location>
        <begin position="333"/>
        <end position="346"/>
    </location>
</feature>
<dbReference type="GO" id="GO:0005275">
    <property type="term" value="F:amine transmembrane transporter activity"/>
    <property type="evidence" value="ECO:0007669"/>
    <property type="project" value="TreeGrafter"/>
</dbReference>
<feature type="region of interest" description="Disordered" evidence="8">
    <location>
        <begin position="310"/>
        <end position="346"/>
    </location>
</feature>
<dbReference type="InterPro" id="IPR000515">
    <property type="entry name" value="MetI-like"/>
</dbReference>
<dbReference type="EMBL" id="AP012204">
    <property type="protein sequence ID" value="BAK34012.1"/>
    <property type="molecule type" value="Genomic_DNA"/>
</dbReference>
<keyword evidence="2 7" id="KW-0813">Transport</keyword>
<dbReference type="RefSeq" id="WP_013861895.1">
    <property type="nucleotide sequence ID" value="NC_015635.1"/>
</dbReference>
<sequence>MTTQPLDVQLLGLQPLELIPRIELGAVVESAFNWLKTNFDAFFDALARVIGVPTDGLIELLQAPPPVVMVLIFALIGLLLRGWKFALGALFGLLLIVSMDQWEAAMETLALVVVASVIAIVIGIPVGIWAARVRAASTAVRPLMDLMQTMPALVWLVPVVTLFSIGVVPGVVATIIFALPPGVRLTELGIRNVDPEIVEAANAFGAKPRQTLFGVQLPLALPTIMAGINQVIMLALSMAVIAGLVGAAGLGGQVTAALATLNLGLGFEAGISVVILAIFLDRLTMAIGQGRANPGLLSLVFRRRTDPSKPLVTAGAEEPAAGIERAHDMNHPEPTQISTSTMERTS</sequence>
<evidence type="ECO:0000256" key="1">
    <source>
        <dbReference type="ARBA" id="ARBA00004141"/>
    </source>
</evidence>
<dbReference type="AlphaFoldDB" id="F5XMT9"/>
<proteinExistence type="inferred from homology"/>
<protein>
    <submittedName>
        <fullName evidence="10">Glycine betaine ABC transporter permease protein</fullName>
    </submittedName>
</protein>
<keyword evidence="5 7" id="KW-1133">Transmembrane helix</keyword>
<dbReference type="STRING" id="1032480.MLP_09980"/>
<gene>
    <name evidence="10" type="primary">opuAB</name>
    <name evidence="10" type="ordered locus">MLP_09980</name>
</gene>